<evidence type="ECO:0000313" key="2">
    <source>
        <dbReference type="Proteomes" id="UP001172155"/>
    </source>
</evidence>
<dbReference type="Proteomes" id="UP001172155">
    <property type="component" value="Unassembled WGS sequence"/>
</dbReference>
<name>A0AA40K9I6_9PEZI</name>
<proteinExistence type="predicted"/>
<dbReference type="EMBL" id="JAUKUD010000002">
    <property type="protein sequence ID" value="KAK0750826.1"/>
    <property type="molecule type" value="Genomic_DNA"/>
</dbReference>
<reference evidence="1" key="1">
    <citation type="submission" date="2023-06" db="EMBL/GenBank/DDBJ databases">
        <title>Genome-scale phylogeny and comparative genomics of the fungal order Sordariales.</title>
        <authorList>
            <consortium name="Lawrence Berkeley National Laboratory"/>
            <person name="Hensen N."/>
            <person name="Bonometti L."/>
            <person name="Westerberg I."/>
            <person name="Brannstrom I.O."/>
            <person name="Guillou S."/>
            <person name="Cros-Aarteil S."/>
            <person name="Calhoun S."/>
            <person name="Haridas S."/>
            <person name="Kuo A."/>
            <person name="Mondo S."/>
            <person name="Pangilinan J."/>
            <person name="Riley R."/>
            <person name="LaButti K."/>
            <person name="Andreopoulos B."/>
            <person name="Lipzen A."/>
            <person name="Chen C."/>
            <person name="Yanf M."/>
            <person name="Daum C."/>
            <person name="Ng V."/>
            <person name="Clum A."/>
            <person name="Steindorff A."/>
            <person name="Ohm R."/>
            <person name="Martin F."/>
            <person name="Silar P."/>
            <person name="Natvig D."/>
            <person name="Lalanne C."/>
            <person name="Gautier V."/>
            <person name="Ament-velasquez S.L."/>
            <person name="Kruys A."/>
            <person name="Hutchinson M.I."/>
            <person name="Powell A.J."/>
            <person name="Barry K."/>
            <person name="Miller A.N."/>
            <person name="Grigoriev I.V."/>
            <person name="Debuchy R."/>
            <person name="Gladieux P."/>
            <person name="Thoren M.H."/>
            <person name="Johannesson H."/>
        </authorList>
    </citation>
    <scope>NUCLEOTIDE SEQUENCE</scope>
    <source>
        <strain evidence="1">SMH3187-1</strain>
    </source>
</reference>
<accession>A0AA40K9I6</accession>
<dbReference type="AlphaFoldDB" id="A0AA40K9I6"/>
<keyword evidence="2" id="KW-1185">Reference proteome</keyword>
<gene>
    <name evidence="1" type="ORF">B0T18DRAFT_309681</name>
</gene>
<sequence>MVEFLARDWTEVGTKSSLAVELAHITGIDARVLNGADVLVCNVAERLSWAASRKTTKVEDAAYCLLGIFGVNMPLIYGEGTKAFHRLQEAILKETEDYTILAW</sequence>
<dbReference type="PANTHER" id="PTHR10622">
    <property type="entry name" value="HET DOMAIN-CONTAINING PROTEIN"/>
    <property type="match status" value="1"/>
</dbReference>
<feature type="non-terminal residue" evidence="1">
    <location>
        <position position="103"/>
    </location>
</feature>
<evidence type="ECO:0000313" key="1">
    <source>
        <dbReference type="EMBL" id="KAK0750826.1"/>
    </source>
</evidence>
<comment type="caution">
    <text evidence="1">The sequence shown here is derived from an EMBL/GenBank/DDBJ whole genome shotgun (WGS) entry which is preliminary data.</text>
</comment>
<protein>
    <submittedName>
        <fullName evidence="1">Uncharacterized protein</fullName>
    </submittedName>
</protein>
<organism evidence="1 2">
    <name type="scientific">Schizothecium vesticola</name>
    <dbReference type="NCBI Taxonomy" id="314040"/>
    <lineage>
        <taxon>Eukaryota</taxon>
        <taxon>Fungi</taxon>
        <taxon>Dikarya</taxon>
        <taxon>Ascomycota</taxon>
        <taxon>Pezizomycotina</taxon>
        <taxon>Sordariomycetes</taxon>
        <taxon>Sordariomycetidae</taxon>
        <taxon>Sordariales</taxon>
        <taxon>Schizotheciaceae</taxon>
        <taxon>Schizothecium</taxon>
    </lineage>
</organism>
<dbReference type="PANTHER" id="PTHR10622:SF10">
    <property type="entry name" value="HET DOMAIN-CONTAINING PROTEIN"/>
    <property type="match status" value="1"/>
</dbReference>